<proteinExistence type="inferred from homology"/>
<dbReference type="Proteomes" id="UP000054698">
    <property type="component" value="Unassembled WGS sequence"/>
</dbReference>
<dbReference type="SUPFAM" id="SSF52540">
    <property type="entry name" value="P-loop containing nucleoside triphosphate hydrolases"/>
    <property type="match status" value="1"/>
</dbReference>
<dbReference type="PANTHER" id="PTHR30486">
    <property type="entry name" value="TWITCHING MOTILITY PROTEIN PILT"/>
    <property type="match status" value="1"/>
</dbReference>
<dbReference type="NCBIfam" id="TIGR02524">
    <property type="entry name" value="dot_icm_DotB"/>
    <property type="match status" value="1"/>
</dbReference>
<evidence type="ECO:0000313" key="4">
    <source>
        <dbReference type="EMBL" id="SPX61759.1"/>
    </source>
</evidence>
<dbReference type="InterPro" id="IPR027417">
    <property type="entry name" value="P-loop_NTPase"/>
</dbReference>
<dbReference type="Pfam" id="PF00437">
    <property type="entry name" value="T2SSE"/>
    <property type="match status" value="1"/>
</dbReference>
<dbReference type="GO" id="GO:0016887">
    <property type="term" value="F:ATP hydrolysis activity"/>
    <property type="evidence" value="ECO:0007669"/>
    <property type="project" value="InterPro"/>
</dbReference>
<reference evidence="4 6" key="2">
    <citation type="submission" date="2018-06" db="EMBL/GenBank/DDBJ databases">
        <authorList>
            <consortium name="Pathogen Informatics"/>
            <person name="Doyle S."/>
        </authorList>
    </citation>
    <scope>NUCLEOTIDE SEQUENCE [LARGE SCALE GENOMIC DNA]</scope>
    <source>
        <strain evidence="4 6">NCTC12022</strain>
    </source>
</reference>
<dbReference type="EMBL" id="LNYB01000085">
    <property type="protein sequence ID" value="KTC95023.1"/>
    <property type="molecule type" value="Genomic_DNA"/>
</dbReference>
<protein>
    <submittedName>
        <fullName evidence="3">DotB</fullName>
    </submittedName>
</protein>
<gene>
    <name evidence="4" type="primary">yggR</name>
    <name evidence="3" type="ORF">Lfee_2687</name>
    <name evidence="4" type="ORF">NCTC12022_02508</name>
</gene>
<feature type="domain" description="Bacterial type II secretion system protein E" evidence="2">
    <location>
        <begin position="19"/>
        <end position="303"/>
    </location>
</feature>
<dbReference type="CDD" id="cd19516">
    <property type="entry name" value="DotB_TraJ"/>
    <property type="match status" value="1"/>
</dbReference>
<evidence type="ECO:0000259" key="2">
    <source>
        <dbReference type="Pfam" id="PF00437"/>
    </source>
</evidence>
<dbReference type="PATRIC" id="fig|453.4.peg.2942"/>
<dbReference type="STRING" id="453.Lfee_2687"/>
<evidence type="ECO:0000313" key="3">
    <source>
        <dbReference type="EMBL" id="KTC95023.1"/>
    </source>
</evidence>
<dbReference type="EMBL" id="UASS01000022">
    <property type="protein sequence ID" value="SPX61759.1"/>
    <property type="molecule type" value="Genomic_DNA"/>
</dbReference>
<comment type="similarity">
    <text evidence="1">Belongs to the GSP E family.</text>
</comment>
<dbReference type="InterPro" id="IPR013363">
    <property type="entry name" value="Dot_Icm_DotB"/>
</dbReference>
<dbReference type="Proteomes" id="UP000251942">
    <property type="component" value="Unassembled WGS sequence"/>
</dbReference>
<evidence type="ECO:0000313" key="6">
    <source>
        <dbReference type="Proteomes" id="UP000251942"/>
    </source>
</evidence>
<dbReference type="InterPro" id="IPR050921">
    <property type="entry name" value="T4SS_GSP_E_ATPase"/>
</dbReference>
<accession>A0A0W0THE3</accession>
<evidence type="ECO:0000256" key="1">
    <source>
        <dbReference type="ARBA" id="ARBA00006611"/>
    </source>
</evidence>
<sequence length="375" mass="42064">MSNINLMPDEPTRFSPVFMDKMLEHAESLNASDITIQTGEPIFAEVYGRLLKITNRRLSNTELGDLINSIYGPNATTQLLSGKDIDTHYEFRPNRGVRYRYRVNATSCLVEGHDAIQITLRTIPTTPPKLETMGLPENIVEAIAPQEGIVFITGATGSGKSTLLASIIRDLIEKEDSNRKVLTYEAPIEFVYDEIDTISAVVSQSEIPRHLPDFADGVRNALRRKPRLIMVGECRDAETISAALEAALTGHPVYTTLHTSGVAETMRRLVTSFSGEERLGRTIDILETIRLCIWQKLVPTVDGKRVALREYLVFDEEARDILLEGDPNDVTSTTRKLVRQRGQLMTVDAKNKFEQGLISERVYKLIIAGTKEYQR</sequence>
<dbReference type="Gene3D" id="3.40.50.300">
    <property type="entry name" value="P-loop containing nucleotide triphosphate hydrolases"/>
    <property type="match status" value="1"/>
</dbReference>
<dbReference type="Gene3D" id="3.30.450.90">
    <property type="match status" value="1"/>
</dbReference>
<keyword evidence="5" id="KW-1185">Reference proteome</keyword>
<dbReference type="InterPro" id="IPR001482">
    <property type="entry name" value="T2SS/T4SS_dom"/>
</dbReference>
<dbReference type="AlphaFoldDB" id="A0A0W0THE3"/>
<dbReference type="PANTHER" id="PTHR30486:SF6">
    <property type="entry name" value="TYPE IV PILUS RETRACTATION ATPASE PILT"/>
    <property type="match status" value="1"/>
</dbReference>
<name>A0A0W0THE3_9GAMM</name>
<reference evidence="3 5" key="1">
    <citation type="submission" date="2015-11" db="EMBL/GenBank/DDBJ databases">
        <title>Genomic analysis of 38 Legionella species identifies large and diverse effector repertoires.</title>
        <authorList>
            <person name="Burstein D."/>
            <person name="Amaro F."/>
            <person name="Zusman T."/>
            <person name="Lifshitz Z."/>
            <person name="Cohen O."/>
            <person name="Gilbert J.A."/>
            <person name="Pupko T."/>
            <person name="Shuman H.A."/>
            <person name="Segal G."/>
        </authorList>
    </citation>
    <scope>NUCLEOTIDE SEQUENCE [LARGE SCALE GENOMIC DNA]</scope>
    <source>
        <strain evidence="3 5">WO-44C</strain>
    </source>
</reference>
<dbReference type="OrthoDB" id="6189814at2"/>
<organism evidence="3 5">
    <name type="scientific">Legionella feeleii</name>
    <dbReference type="NCBI Taxonomy" id="453"/>
    <lineage>
        <taxon>Bacteria</taxon>
        <taxon>Pseudomonadati</taxon>
        <taxon>Pseudomonadota</taxon>
        <taxon>Gammaproteobacteria</taxon>
        <taxon>Legionellales</taxon>
        <taxon>Legionellaceae</taxon>
        <taxon>Legionella</taxon>
    </lineage>
</organism>
<evidence type="ECO:0000313" key="5">
    <source>
        <dbReference type="Proteomes" id="UP000054698"/>
    </source>
</evidence>